<organism evidence="1 2">
    <name type="scientific">Flavobacterium akiainvivens</name>
    <dbReference type="NCBI Taxonomy" id="1202724"/>
    <lineage>
        <taxon>Bacteria</taxon>
        <taxon>Pseudomonadati</taxon>
        <taxon>Bacteroidota</taxon>
        <taxon>Flavobacteriia</taxon>
        <taxon>Flavobacteriales</taxon>
        <taxon>Flavobacteriaceae</taxon>
        <taxon>Flavobacterium</taxon>
    </lineage>
</organism>
<proteinExistence type="predicted"/>
<name>A0A0M8MD74_9FLAO</name>
<dbReference type="PATRIC" id="fig|1202724.3.peg.3736"/>
<dbReference type="RefSeq" id="WP_054409440.1">
    <property type="nucleotide sequence ID" value="NZ_FOYA01000002.1"/>
</dbReference>
<dbReference type="AlphaFoldDB" id="A0A0M8MD74"/>
<reference evidence="1 2" key="1">
    <citation type="submission" date="2015-08" db="EMBL/GenBank/DDBJ databases">
        <title>Whole genome sequence of Flavobacterium akiainvivens IK-1T, from decaying Wikstroemia oahuensis, an endemic Hawaiian shrub.</title>
        <authorList>
            <person name="Wan X."/>
            <person name="Hou S."/>
            <person name="Saito J."/>
            <person name="Donachie S."/>
        </authorList>
    </citation>
    <scope>NUCLEOTIDE SEQUENCE [LARGE SCALE GENOMIC DNA]</scope>
    <source>
        <strain evidence="1 2">IK-1</strain>
    </source>
</reference>
<dbReference type="Proteomes" id="UP000037755">
    <property type="component" value="Unassembled WGS sequence"/>
</dbReference>
<gene>
    <name evidence="1" type="ORF">AM493_17990</name>
</gene>
<protein>
    <submittedName>
        <fullName evidence="1">Uncharacterized protein</fullName>
    </submittedName>
</protein>
<dbReference type="STRING" id="1202724.AM493_17990"/>
<sequence>MKTYAADIIPKIERFSQKLDNITMLVNHHWVVLDEASQTKTVYIFRNNGQLLISVNGRVQKARWEYLGNNAILIDLHDESYLFRHGFFDKNVLALKVDSANEYAVLINESRYRADLNSIAAVLDFLSLTYGEDVVPKLQQPHNHHLPITYYITLVKESYSLRMGAYREYKVRLSGGAVFTIYKKKSNGKFFFYHNREMVQFSNKSSCIEYIERVAG</sequence>
<dbReference type="EMBL" id="LIYD01000005">
    <property type="protein sequence ID" value="KOS07725.1"/>
    <property type="molecule type" value="Genomic_DNA"/>
</dbReference>
<accession>A0A0M8MD74</accession>
<evidence type="ECO:0000313" key="2">
    <source>
        <dbReference type="Proteomes" id="UP000037755"/>
    </source>
</evidence>
<dbReference type="OrthoDB" id="1424919at2"/>
<evidence type="ECO:0000313" key="1">
    <source>
        <dbReference type="EMBL" id="KOS07725.1"/>
    </source>
</evidence>
<keyword evidence="2" id="KW-1185">Reference proteome</keyword>
<comment type="caution">
    <text evidence="1">The sequence shown here is derived from an EMBL/GenBank/DDBJ whole genome shotgun (WGS) entry which is preliminary data.</text>
</comment>